<dbReference type="InterPro" id="IPR029058">
    <property type="entry name" value="AB_hydrolase_fold"/>
</dbReference>
<dbReference type="GO" id="GO:0016020">
    <property type="term" value="C:membrane"/>
    <property type="evidence" value="ECO:0007669"/>
    <property type="project" value="TreeGrafter"/>
</dbReference>
<dbReference type="GO" id="GO:0046464">
    <property type="term" value="P:acylglycerol catabolic process"/>
    <property type="evidence" value="ECO:0007669"/>
    <property type="project" value="TreeGrafter"/>
</dbReference>
<reference evidence="2 3" key="1">
    <citation type="submission" date="2020-10" db="EMBL/GenBank/DDBJ databases">
        <title>Complete genome sequence of Cupriavidus basilensis CCUG 49340T.</title>
        <authorList>
            <person name="Salva-Serra F."/>
            <person name="Donoso R.A."/>
            <person name="Cho K.H."/>
            <person name="Yoo J.A."/>
            <person name="Lee K."/>
            <person name="Yoon S.-H."/>
            <person name="Perez-Pantoja D."/>
            <person name="Moore E.R.B."/>
        </authorList>
    </citation>
    <scope>NUCLEOTIDE SEQUENCE [LARGE SCALE GENOMIC DNA]</scope>
    <source>
        <strain evidence="3">CCUG 49340</strain>
    </source>
</reference>
<gene>
    <name evidence="2" type="ORF">F7R26_026785</name>
</gene>
<dbReference type="SUPFAM" id="SSF53474">
    <property type="entry name" value="alpha/beta-Hydrolases"/>
    <property type="match status" value="1"/>
</dbReference>
<dbReference type="GeneID" id="98404553"/>
<organism evidence="2 3">
    <name type="scientific">Cupriavidus basilensis</name>
    <dbReference type="NCBI Taxonomy" id="68895"/>
    <lineage>
        <taxon>Bacteria</taxon>
        <taxon>Pseudomonadati</taxon>
        <taxon>Pseudomonadota</taxon>
        <taxon>Betaproteobacteria</taxon>
        <taxon>Burkholderiales</taxon>
        <taxon>Burkholderiaceae</taxon>
        <taxon>Cupriavidus</taxon>
    </lineage>
</organism>
<dbReference type="Proteomes" id="UP000397656">
    <property type="component" value="Chromosome 2"/>
</dbReference>
<evidence type="ECO:0000313" key="2">
    <source>
        <dbReference type="EMBL" id="QOT80994.1"/>
    </source>
</evidence>
<accession>A0A643FWW1</accession>
<dbReference type="InterPro" id="IPR000073">
    <property type="entry name" value="AB_hydrolase_1"/>
</dbReference>
<dbReference type="EMBL" id="CP062804">
    <property type="protein sequence ID" value="QOT80994.1"/>
    <property type="molecule type" value="Genomic_DNA"/>
</dbReference>
<evidence type="ECO:0000313" key="3">
    <source>
        <dbReference type="Proteomes" id="UP000397656"/>
    </source>
</evidence>
<name>A0A643FWW1_9BURK</name>
<feature type="domain" description="AB hydrolase-1" evidence="1">
    <location>
        <begin position="96"/>
        <end position="296"/>
    </location>
</feature>
<dbReference type="PANTHER" id="PTHR43798">
    <property type="entry name" value="MONOACYLGLYCEROL LIPASE"/>
    <property type="match status" value="1"/>
</dbReference>
<dbReference type="Gene3D" id="3.40.50.1820">
    <property type="entry name" value="alpha/beta hydrolase"/>
    <property type="match status" value="1"/>
</dbReference>
<dbReference type="AlphaFoldDB" id="A0A643FWW1"/>
<keyword evidence="2" id="KW-0378">Hydrolase</keyword>
<proteinExistence type="predicted"/>
<dbReference type="PANTHER" id="PTHR43798:SF33">
    <property type="entry name" value="HYDROLASE, PUTATIVE (AFU_ORTHOLOGUE AFUA_2G14860)-RELATED"/>
    <property type="match status" value="1"/>
</dbReference>
<dbReference type="GO" id="GO:0047372">
    <property type="term" value="F:monoacylglycerol lipase activity"/>
    <property type="evidence" value="ECO:0007669"/>
    <property type="project" value="TreeGrafter"/>
</dbReference>
<dbReference type="InterPro" id="IPR050266">
    <property type="entry name" value="AB_hydrolase_sf"/>
</dbReference>
<dbReference type="RefSeq" id="WP_150986633.1">
    <property type="nucleotide sequence ID" value="NZ_CP062804.1"/>
</dbReference>
<protein>
    <submittedName>
        <fullName evidence="2">Alpha/beta fold hydrolase</fullName>
    </submittedName>
</protein>
<dbReference type="Pfam" id="PF12697">
    <property type="entry name" value="Abhydrolase_6"/>
    <property type="match status" value="1"/>
</dbReference>
<evidence type="ECO:0000259" key="1">
    <source>
        <dbReference type="Pfam" id="PF12697"/>
    </source>
</evidence>
<sequence>MTQAIYSSTKNRQAAPRTRAPIRLGRLGWQLAELLYPAGVARALEHAWFRPPHGNGPDSAGRELLDRARADWALVTGQGASRRVRVYRWGSTGPTVLLAHGWGGHAAQWQPLVAPLLAAGMRVVAFDALSHGSSDAGARGASQTSVVEMSHSLLATAWHAGPIHAVIAHSLGSAALALAVREGLHLQAAVMIGPPADMHTAAATLAWQLGIGPGVLARMQRNSERWLGMPWSAFNVPAIGRARPVPPTLVIHDRQDKEVGWESGAAIAGAWPGAQLMATDGLGHRRVLHDAQVIARAVSFIHGAANAPGLAEATRRMPAQADA</sequence>